<gene>
    <name evidence="6" type="ORF">DEM27_25565</name>
</gene>
<organism evidence="6 7">
    <name type="scientific">Metarhizobium album</name>
    <dbReference type="NCBI Taxonomy" id="2182425"/>
    <lineage>
        <taxon>Bacteria</taxon>
        <taxon>Pseudomonadati</taxon>
        <taxon>Pseudomonadota</taxon>
        <taxon>Alphaproteobacteria</taxon>
        <taxon>Hyphomicrobiales</taxon>
        <taxon>Rhizobiaceae</taxon>
        <taxon>Metarhizobium</taxon>
    </lineage>
</organism>
<dbReference type="PANTHER" id="PTHR23514">
    <property type="entry name" value="BYPASS OF STOP CODON PROTEIN 6"/>
    <property type="match status" value="1"/>
</dbReference>
<feature type="transmembrane region" description="Helical" evidence="5">
    <location>
        <begin position="133"/>
        <end position="150"/>
    </location>
</feature>
<dbReference type="RefSeq" id="WP_109461071.1">
    <property type="nucleotide sequence ID" value="NZ_QFBC01000015.1"/>
</dbReference>
<comment type="subcellular location">
    <subcellularLocation>
        <location evidence="1">Membrane</location>
        <topology evidence="1">Multi-pass membrane protein</topology>
    </subcellularLocation>
</comment>
<feature type="transmembrane region" description="Helical" evidence="5">
    <location>
        <begin position="194"/>
        <end position="215"/>
    </location>
</feature>
<evidence type="ECO:0000256" key="5">
    <source>
        <dbReference type="SAM" id="Phobius"/>
    </source>
</evidence>
<sequence>MIAAHQRPYLSFFLLAIATGAFMARIPDLQTRLGIDKAQLGLTLIGLAIGSLISLSASAPIIERLGSKRTLSIAIPGIAFLLAFTPMMPSAPFVFGLLFLAGLLAGTLELTLNVEIGRIEAQCGFSIMNRAHGFWSIGFFVTAVTASFIRQAGIPMQTHMVVVAAIVFALAVVNFKGMVNAPKPAIVTDDKPPLVAFPTLALMPLCIIGISACLVEGAGIDWSAIYMRDVFQSEPFVGGSGLTLFAFFMALTRVTIDPVVDRFGASVVARVLLVVAAAGLSMVWLADHEYVALAGFALMGGGCSAVYPMAISAAGQKTDRPAAINVAAVGQMAFAVFFLAPPLLGFVAEAWGMKAVYVVCLPLILVSIFASGALKSGSRSKSTVSPASHETAL</sequence>
<feature type="transmembrane region" description="Helical" evidence="5">
    <location>
        <begin position="39"/>
        <end position="58"/>
    </location>
</feature>
<dbReference type="Pfam" id="PF07690">
    <property type="entry name" value="MFS_1"/>
    <property type="match status" value="1"/>
</dbReference>
<dbReference type="Proteomes" id="UP000245252">
    <property type="component" value="Unassembled WGS sequence"/>
</dbReference>
<accession>A0A2U2DK05</accession>
<dbReference type="SUPFAM" id="SSF103473">
    <property type="entry name" value="MFS general substrate transporter"/>
    <property type="match status" value="1"/>
</dbReference>
<dbReference type="InterPro" id="IPR051788">
    <property type="entry name" value="MFS_Transporter"/>
</dbReference>
<dbReference type="Gene3D" id="1.20.1250.20">
    <property type="entry name" value="MFS general substrate transporter like domains"/>
    <property type="match status" value="2"/>
</dbReference>
<comment type="caution">
    <text evidence="6">The sequence shown here is derived from an EMBL/GenBank/DDBJ whole genome shotgun (WGS) entry which is preliminary data.</text>
</comment>
<feature type="transmembrane region" description="Helical" evidence="5">
    <location>
        <begin position="355"/>
        <end position="374"/>
    </location>
</feature>
<dbReference type="EMBL" id="QFBC01000015">
    <property type="protein sequence ID" value="PWE53600.1"/>
    <property type="molecule type" value="Genomic_DNA"/>
</dbReference>
<evidence type="ECO:0000256" key="2">
    <source>
        <dbReference type="ARBA" id="ARBA00022692"/>
    </source>
</evidence>
<dbReference type="GO" id="GO:0016020">
    <property type="term" value="C:membrane"/>
    <property type="evidence" value="ECO:0007669"/>
    <property type="project" value="UniProtKB-SubCell"/>
</dbReference>
<feature type="transmembrane region" description="Helical" evidence="5">
    <location>
        <begin position="93"/>
        <end position="112"/>
    </location>
</feature>
<feature type="transmembrane region" description="Helical" evidence="5">
    <location>
        <begin position="70"/>
        <end position="87"/>
    </location>
</feature>
<protein>
    <submittedName>
        <fullName evidence="6">MFS transporter</fullName>
    </submittedName>
</protein>
<feature type="transmembrane region" description="Helical" evidence="5">
    <location>
        <begin position="290"/>
        <end position="310"/>
    </location>
</feature>
<evidence type="ECO:0000313" key="7">
    <source>
        <dbReference type="Proteomes" id="UP000245252"/>
    </source>
</evidence>
<feature type="transmembrane region" description="Helical" evidence="5">
    <location>
        <begin position="263"/>
        <end position="284"/>
    </location>
</feature>
<evidence type="ECO:0000313" key="6">
    <source>
        <dbReference type="EMBL" id="PWE53600.1"/>
    </source>
</evidence>
<dbReference type="AlphaFoldDB" id="A0A2U2DK05"/>
<keyword evidence="2 5" id="KW-0812">Transmembrane</keyword>
<dbReference type="InterPro" id="IPR036259">
    <property type="entry name" value="MFS_trans_sf"/>
</dbReference>
<keyword evidence="4 5" id="KW-0472">Membrane</keyword>
<reference evidence="6 7" key="1">
    <citation type="submission" date="2018-05" db="EMBL/GenBank/DDBJ databases">
        <title>The draft genome of strain NS-104.</title>
        <authorList>
            <person name="Hang P."/>
            <person name="Jiang J."/>
        </authorList>
    </citation>
    <scope>NUCLEOTIDE SEQUENCE [LARGE SCALE GENOMIC DNA]</scope>
    <source>
        <strain evidence="6 7">NS-104</strain>
    </source>
</reference>
<name>A0A2U2DK05_9HYPH</name>
<feature type="transmembrane region" description="Helical" evidence="5">
    <location>
        <begin position="235"/>
        <end position="256"/>
    </location>
</feature>
<evidence type="ECO:0000256" key="4">
    <source>
        <dbReference type="ARBA" id="ARBA00023136"/>
    </source>
</evidence>
<evidence type="ECO:0000256" key="1">
    <source>
        <dbReference type="ARBA" id="ARBA00004141"/>
    </source>
</evidence>
<evidence type="ECO:0000256" key="3">
    <source>
        <dbReference type="ARBA" id="ARBA00022989"/>
    </source>
</evidence>
<proteinExistence type="predicted"/>
<feature type="transmembrane region" description="Helical" evidence="5">
    <location>
        <begin position="156"/>
        <end position="173"/>
    </location>
</feature>
<dbReference type="InterPro" id="IPR011701">
    <property type="entry name" value="MFS"/>
</dbReference>
<dbReference type="OrthoDB" id="9810941at2"/>
<dbReference type="PANTHER" id="PTHR23514:SF13">
    <property type="entry name" value="INNER MEMBRANE PROTEIN YBJJ"/>
    <property type="match status" value="1"/>
</dbReference>
<keyword evidence="3 5" id="KW-1133">Transmembrane helix</keyword>
<feature type="transmembrane region" description="Helical" evidence="5">
    <location>
        <begin position="322"/>
        <end position="343"/>
    </location>
</feature>
<dbReference type="CDD" id="cd17393">
    <property type="entry name" value="MFS_MosC_like"/>
    <property type="match status" value="1"/>
</dbReference>
<dbReference type="GO" id="GO:0022857">
    <property type="term" value="F:transmembrane transporter activity"/>
    <property type="evidence" value="ECO:0007669"/>
    <property type="project" value="InterPro"/>
</dbReference>
<keyword evidence="7" id="KW-1185">Reference proteome</keyword>